<dbReference type="Proteomes" id="UP000635885">
    <property type="component" value="Unassembled WGS sequence"/>
</dbReference>
<protein>
    <recommendedName>
        <fullName evidence="3">DUF1905 domain-containing protein</fullName>
    </recommendedName>
</protein>
<organism evidence="1 2">
    <name type="scientific">Belliella aquatica</name>
    <dbReference type="NCBI Taxonomy" id="1323734"/>
    <lineage>
        <taxon>Bacteria</taxon>
        <taxon>Pseudomonadati</taxon>
        <taxon>Bacteroidota</taxon>
        <taxon>Cytophagia</taxon>
        <taxon>Cytophagales</taxon>
        <taxon>Cyclobacteriaceae</taxon>
        <taxon>Belliella</taxon>
    </lineage>
</organism>
<dbReference type="RefSeq" id="WP_188440672.1">
    <property type="nucleotide sequence ID" value="NZ_BMFD01000003.1"/>
</dbReference>
<evidence type="ECO:0008006" key="3">
    <source>
        <dbReference type="Google" id="ProtNLM"/>
    </source>
</evidence>
<name>A0ABQ1M6H0_9BACT</name>
<dbReference type="Gene3D" id="2.40.30.100">
    <property type="entry name" value="AF2212/PG0164-like"/>
    <property type="match status" value="1"/>
</dbReference>
<dbReference type="EMBL" id="BMFD01000003">
    <property type="protein sequence ID" value="GGC34474.1"/>
    <property type="molecule type" value="Genomic_DNA"/>
</dbReference>
<dbReference type="InterPro" id="IPR015018">
    <property type="entry name" value="DUF1905"/>
</dbReference>
<reference evidence="2" key="1">
    <citation type="journal article" date="2019" name="Int. J. Syst. Evol. Microbiol.">
        <title>The Global Catalogue of Microorganisms (GCM) 10K type strain sequencing project: providing services to taxonomists for standard genome sequencing and annotation.</title>
        <authorList>
            <consortium name="The Broad Institute Genomics Platform"/>
            <consortium name="The Broad Institute Genome Sequencing Center for Infectious Disease"/>
            <person name="Wu L."/>
            <person name="Ma J."/>
        </authorList>
    </citation>
    <scope>NUCLEOTIDE SEQUENCE [LARGE SCALE GENOMIC DNA]</scope>
    <source>
        <strain evidence="2">CGMCC 1.12479</strain>
    </source>
</reference>
<keyword evidence="2" id="KW-1185">Reference proteome</keyword>
<dbReference type="Pfam" id="PF08922">
    <property type="entry name" value="DUF1905"/>
    <property type="match status" value="1"/>
</dbReference>
<accession>A0ABQ1M6H0</accession>
<evidence type="ECO:0000313" key="2">
    <source>
        <dbReference type="Proteomes" id="UP000635885"/>
    </source>
</evidence>
<proteinExistence type="predicted"/>
<comment type="caution">
    <text evidence="1">The sequence shown here is derived from an EMBL/GenBank/DDBJ whole genome shotgun (WGS) entry which is preliminary data.</text>
</comment>
<dbReference type="SUPFAM" id="SSF141694">
    <property type="entry name" value="AF2212/PG0164-like"/>
    <property type="match status" value="1"/>
</dbReference>
<evidence type="ECO:0000313" key="1">
    <source>
        <dbReference type="EMBL" id="GGC34474.1"/>
    </source>
</evidence>
<gene>
    <name evidence="1" type="ORF">GCM10010993_11770</name>
</gene>
<dbReference type="InterPro" id="IPR037079">
    <property type="entry name" value="AF2212/PG0164-like_sf"/>
</dbReference>
<sequence length="156" mass="17691">MNYLIKEEKLELKYVPGKGAWTYHITVPNTKSIKGKWGEIKVSGSIDGYPTTHMNLAPMGREDRRLSINAAIRKAIHKTGGDTVSVTLYLDRDSQELGEKEIRETFRESGVLEHFESLSNEDQKIMIGKILAENSDEKQLRLLVSYIEQALVPRMG</sequence>